<evidence type="ECO:0000313" key="2">
    <source>
        <dbReference type="EMBL" id="KAG2656021.1"/>
    </source>
</evidence>
<comment type="caution">
    <text evidence="2">The sequence shown here is derived from an EMBL/GenBank/DDBJ whole genome shotgun (WGS) entry which is preliminary data.</text>
</comment>
<sequence>MCPVAPGRERRRGRHRSASCPAAAGSECRRLRVLQCKAAAGNTPAHHCSTPPPPHPAPPSAPPSPREVRSGDRGCGSGRWPPGAAAAATDRPSQRRSRAAAPRRA</sequence>
<proteinExistence type="predicted"/>
<feature type="compositionally biased region" description="Pro residues" evidence="1">
    <location>
        <begin position="50"/>
        <end position="65"/>
    </location>
</feature>
<name>A0A8T0X2Q8_PANVG</name>
<keyword evidence="3" id="KW-1185">Reference proteome</keyword>
<accession>A0A8T0X2Q8</accession>
<gene>
    <name evidence="2" type="ORF">PVAP13_1KG049077</name>
</gene>
<evidence type="ECO:0000256" key="1">
    <source>
        <dbReference type="SAM" id="MobiDB-lite"/>
    </source>
</evidence>
<feature type="region of interest" description="Disordered" evidence="1">
    <location>
        <begin position="1"/>
        <end position="24"/>
    </location>
</feature>
<dbReference type="EMBL" id="CM029037">
    <property type="protein sequence ID" value="KAG2656021.1"/>
    <property type="molecule type" value="Genomic_DNA"/>
</dbReference>
<feature type="region of interest" description="Disordered" evidence="1">
    <location>
        <begin position="39"/>
        <end position="105"/>
    </location>
</feature>
<feature type="compositionally biased region" description="Basic residues" evidence="1">
    <location>
        <begin position="94"/>
        <end position="105"/>
    </location>
</feature>
<protein>
    <submittedName>
        <fullName evidence="2">Uncharacterized protein</fullName>
    </submittedName>
</protein>
<dbReference type="AlphaFoldDB" id="A0A8T0X2Q8"/>
<dbReference type="Proteomes" id="UP000823388">
    <property type="component" value="Chromosome 1K"/>
</dbReference>
<evidence type="ECO:0000313" key="3">
    <source>
        <dbReference type="Proteomes" id="UP000823388"/>
    </source>
</evidence>
<reference evidence="2" key="1">
    <citation type="submission" date="2020-05" db="EMBL/GenBank/DDBJ databases">
        <title>WGS assembly of Panicum virgatum.</title>
        <authorList>
            <person name="Lovell J.T."/>
            <person name="Jenkins J."/>
            <person name="Shu S."/>
            <person name="Juenger T.E."/>
            <person name="Schmutz J."/>
        </authorList>
    </citation>
    <scope>NUCLEOTIDE SEQUENCE</scope>
    <source>
        <strain evidence="2">AP13</strain>
    </source>
</reference>
<organism evidence="2 3">
    <name type="scientific">Panicum virgatum</name>
    <name type="common">Blackwell switchgrass</name>
    <dbReference type="NCBI Taxonomy" id="38727"/>
    <lineage>
        <taxon>Eukaryota</taxon>
        <taxon>Viridiplantae</taxon>
        <taxon>Streptophyta</taxon>
        <taxon>Embryophyta</taxon>
        <taxon>Tracheophyta</taxon>
        <taxon>Spermatophyta</taxon>
        <taxon>Magnoliopsida</taxon>
        <taxon>Liliopsida</taxon>
        <taxon>Poales</taxon>
        <taxon>Poaceae</taxon>
        <taxon>PACMAD clade</taxon>
        <taxon>Panicoideae</taxon>
        <taxon>Panicodae</taxon>
        <taxon>Paniceae</taxon>
        <taxon>Panicinae</taxon>
        <taxon>Panicum</taxon>
        <taxon>Panicum sect. Hiantes</taxon>
    </lineage>
</organism>